<sequence length="410" mass="47037">MELEHSFLRVPCENLNQNFRTGKRAFDKEIGAILEDIGKSARLWSDRTAARGHAARLRILRRQLEELRAEQSPMMGRLSMRLVHLRHGADVLQWTPESGPLPVGTPYASWYKLLQDLEGGPEGGGVDQRGSWVKVRMDRFLVDFMLRQGLYNTAEMLSSSPHLDPFVDIDTFKSSKKVIDALCRRDCSEALSWCIDNRRRLAKMKSSLEFLLRIQEFVQLVSKDRISDAITYARTYLAPLASQNQEEVQRALGLLAFKSNTSCTRYRDFYSQDRWYQVIQQFKDDYYQLNGLTRDSLIEMTLKAGMAVTKTIYCSNEKTRQVNCPTCNEPFRSLAEPLPRNLQVLSVLICNISGRPMNENNPPIVLPNMNVYSEQALQEMAAKNNGMITDPKTLEIFPYPNPGFRKAYVM</sequence>
<evidence type="ECO:0000256" key="6">
    <source>
        <dbReference type="PROSITE-ProRule" id="PRU01215"/>
    </source>
</evidence>
<dbReference type="InterPro" id="IPR044063">
    <property type="entry name" value="ZF_RING_GID"/>
</dbReference>
<dbReference type="GO" id="GO:0008270">
    <property type="term" value="F:zinc ion binding"/>
    <property type="evidence" value="ECO:0007669"/>
    <property type="project" value="UniProtKB-KW"/>
</dbReference>
<name>A0A7S1TJG2_9RHOD</name>
<dbReference type="GO" id="GO:0005634">
    <property type="term" value="C:nucleus"/>
    <property type="evidence" value="ECO:0007669"/>
    <property type="project" value="TreeGrafter"/>
</dbReference>
<dbReference type="GO" id="GO:0061630">
    <property type="term" value="F:ubiquitin protein ligase activity"/>
    <property type="evidence" value="ECO:0007669"/>
    <property type="project" value="InterPro"/>
</dbReference>
<keyword evidence="3" id="KW-0479">Metal-binding</keyword>
<dbReference type="InterPro" id="IPR006594">
    <property type="entry name" value="LisH"/>
</dbReference>
<keyword evidence="2" id="KW-0963">Cytoplasm</keyword>
<organism evidence="9">
    <name type="scientific">Compsopogon caeruleus</name>
    <dbReference type="NCBI Taxonomy" id="31354"/>
    <lineage>
        <taxon>Eukaryota</taxon>
        <taxon>Rhodophyta</taxon>
        <taxon>Compsopogonophyceae</taxon>
        <taxon>Compsopogonales</taxon>
        <taxon>Compsopogonaceae</taxon>
        <taxon>Compsopogon</taxon>
    </lineage>
</organism>
<dbReference type="CDD" id="cd16659">
    <property type="entry name" value="RING-Ubox_Emp"/>
    <property type="match status" value="1"/>
</dbReference>
<dbReference type="PROSITE" id="PS50896">
    <property type="entry name" value="LISH"/>
    <property type="match status" value="1"/>
</dbReference>
<keyword evidence="4 6" id="KW-0863">Zinc-finger</keyword>
<evidence type="ECO:0008006" key="10">
    <source>
        <dbReference type="Google" id="ProtNLM"/>
    </source>
</evidence>
<dbReference type="EMBL" id="HBGH01018087">
    <property type="protein sequence ID" value="CAD9237969.1"/>
    <property type="molecule type" value="Transcribed_RNA"/>
</dbReference>
<dbReference type="PANTHER" id="PTHR12170">
    <property type="entry name" value="MACROPHAGE ERYTHROBLAST ATTACHER-RELATED"/>
    <property type="match status" value="1"/>
</dbReference>
<evidence type="ECO:0000256" key="2">
    <source>
        <dbReference type="ARBA" id="ARBA00022490"/>
    </source>
</evidence>
<dbReference type="PROSITE" id="PS50897">
    <property type="entry name" value="CTLH"/>
    <property type="match status" value="1"/>
</dbReference>
<dbReference type="AlphaFoldDB" id="A0A7S1TJG2"/>
<evidence type="ECO:0000256" key="4">
    <source>
        <dbReference type="ARBA" id="ARBA00022771"/>
    </source>
</evidence>
<dbReference type="GO" id="GO:0043161">
    <property type="term" value="P:proteasome-mediated ubiquitin-dependent protein catabolic process"/>
    <property type="evidence" value="ECO:0007669"/>
    <property type="project" value="InterPro"/>
</dbReference>
<dbReference type="PANTHER" id="PTHR12170:SF2">
    <property type="entry name" value="E3 UBIQUITIN-PROTEIN TRANSFERASE MAEA"/>
    <property type="match status" value="1"/>
</dbReference>
<evidence type="ECO:0000313" key="9">
    <source>
        <dbReference type="EMBL" id="CAD9237969.1"/>
    </source>
</evidence>
<feature type="domain" description="CTLH" evidence="7">
    <location>
        <begin position="171"/>
        <end position="228"/>
    </location>
</feature>
<evidence type="ECO:0000256" key="3">
    <source>
        <dbReference type="ARBA" id="ARBA00022723"/>
    </source>
</evidence>
<evidence type="ECO:0000256" key="1">
    <source>
        <dbReference type="ARBA" id="ARBA00004496"/>
    </source>
</evidence>
<dbReference type="SMART" id="SM00757">
    <property type="entry name" value="CRA"/>
    <property type="match status" value="1"/>
</dbReference>
<proteinExistence type="predicted"/>
<dbReference type="InterPro" id="IPR024964">
    <property type="entry name" value="CTLH/CRA"/>
</dbReference>
<accession>A0A7S1TJG2</accession>
<feature type="zinc finger region" description="RING-Gid-type" evidence="6">
    <location>
        <begin position="324"/>
        <end position="393"/>
    </location>
</feature>
<gene>
    <name evidence="9" type="ORF">CCAE0312_LOCUS10070</name>
</gene>
<evidence type="ECO:0000259" key="8">
    <source>
        <dbReference type="PROSITE" id="PS51867"/>
    </source>
</evidence>
<dbReference type="InterPro" id="IPR045098">
    <property type="entry name" value="Fyv10_fam"/>
</dbReference>
<comment type="subcellular location">
    <subcellularLocation>
        <location evidence="1">Cytoplasm</location>
    </subcellularLocation>
</comment>
<dbReference type="GO" id="GO:0005737">
    <property type="term" value="C:cytoplasm"/>
    <property type="evidence" value="ECO:0007669"/>
    <property type="project" value="UniProtKB-SubCell"/>
</dbReference>
<dbReference type="Pfam" id="PF10607">
    <property type="entry name" value="CTLH"/>
    <property type="match status" value="1"/>
</dbReference>
<keyword evidence="5" id="KW-0862">Zinc</keyword>
<dbReference type="PROSITE" id="PS51867">
    <property type="entry name" value="ZF_RING_GID"/>
    <property type="match status" value="1"/>
</dbReference>
<reference evidence="9" key="1">
    <citation type="submission" date="2021-01" db="EMBL/GenBank/DDBJ databases">
        <authorList>
            <person name="Corre E."/>
            <person name="Pelletier E."/>
            <person name="Niang G."/>
            <person name="Scheremetjew M."/>
            <person name="Finn R."/>
            <person name="Kale V."/>
            <person name="Holt S."/>
            <person name="Cochrane G."/>
            <person name="Meng A."/>
            <person name="Brown T."/>
            <person name="Cohen L."/>
        </authorList>
    </citation>
    <scope>NUCLEOTIDE SEQUENCE</scope>
    <source>
        <strain evidence="9">SAG 36.94</strain>
    </source>
</reference>
<dbReference type="InterPro" id="IPR006595">
    <property type="entry name" value="CTLH_C"/>
</dbReference>
<protein>
    <recommendedName>
        <fullName evidence="10">CTLH domain-containing protein</fullName>
    </recommendedName>
</protein>
<evidence type="ECO:0000256" key="5">
    <source>
        <dbReference type="ARBA" id="ARBA00022833"/>
    </source>
</evidence>
<feature type="domain" description="RING-Gid-type" evidence="8">
    <location>
        <begin position="324"/>
        <end position="393"/>
    </location>
</feature>
<dbReference type="InterPro" id="IPR013144">
    <property type="entry name" value="CRA_dom"/>
</dbReference>
<dbReference type="SMART" id="SM00668">
    <property type="entry name" value="CTLH"/>
    <property type="match status" value="1"/>
</dbReference>
<dbReference type="GO" id="GO:0034657">
    <property type="term" value="C:GID complex"/>
    <property type="evidence" value="ECO:0007669"/>
    <property type="project" value="TreeGrafter"/>
</dbReference>
<evidence type="ECO:0000259" key="7">
    <source>
        <dbReference type="PROSITE" id="PS50897"/>
    </source>
</evidence>